<dbReference type="KEGG" id="tpt:Tpet_1119"/>
<dbReference type="FunFam" id="3.40.50.620:FF:000196">
    <property type="entry name" value="YdcF family protein"/>
    <property type="match status" value="1"/>
</dbReference>
<feature type="transmembrane region" description="Helical" evidence="1">
    <location>
        <begin position="35"/>
        <end position="58"/>
    </location>
</feature>
<dbReference type="Gene3D" id="3.40.50.620">
    <property type="entry name" value="HUPs"/>
    <property type="match status" value="1"/>
</dbReference>
<dbReference type="EMBL" id="CP000702">
    <property type="protein sequence ID" value="ABQ47133.1"/>
    <property type="molecule type" value="Genomic_DNA"/>
</dbReference>
<gene>
    <name evidence="3" type="ordered locus">Tpet_1119</name>
</gene>
<dbReference type="PANTHER" id="PTHR30336:SF4">
    <property type="entry name" value="ENVELOPE BIOGENESIS FACTOR ELYC"/>
    <property type="match status" value="1"/>
</dbReference>
<keyword evidence="1" id="KW-0472">Membrane</keyword>
<feature type="domain" description="DUF218" evidence="2">
    <location>
        <begin position="73"/>
        <end position="228"/>
    </location>
</feature>
<dbReference type="GO" id="GO:0005886">
    <property type="term" value="C:plasma membrane"/>
    <property type="evidence" value="ECO:0007669"/>
    <property type="project" value="TreeGrafter"/>
</dbReference>
<evidence type="ECO:0000256" key="1">
    <source>
        <dbReference type="SAM" id="Phobius"/>
    </source>
</evidence>
<accession>A5ILR0</accession>
<dbReference type="PANTHER" id="PTHR30336">
    <property type="entry name" value="INNER MEMBRANE PROTEIN, PROBABLE PERMEASE"/>
    <property type="match status" value="1"/>
</dbReference>
<evidence type="ECO:0000313" key="3">
    <source>
        <dbReference type="EMBL" id="ABQ47133.1"/>
    </source>
</evidence>
<dbReference type="InterPro" id="IPR051599">
    <property type="entry name" value="Cell_Envelope_Assoc"/>
</dbReference>
<dbReference type="eggNOG" id="COG1434">
    <property type="taxonomic scope" value="Bacteria"/>
</dbReference>
<reference evidence="3 4" key="2">
    <citation type="journal article" date="2009" name="Proc. Natl. Acad. Sci. U.S.A.">
        <title>On the chimeric nature, thermophilic origin, and phylogenetic placement of the Thermotogales.</title>
        <authorList>
            <person name="Zhaxybayeva O."/>
            <person name="Swithers K.S."/>
            <person name="Lapierre P."/>
            <person name="Fournier G.P."/>
            <person name="Bickhart D.M."/>
            <person name="DeBoy R.T."/>
            <person name="Nelson K.E."/>
            <person name="Nesbo C.L."/>
            <person name="Doolittle W.F."/>
            <person name="Gogarten J.P."/>
            <person name="Noll K.M."/>
        </authorList>
    </citation>
    <scope>NUCLEOTIDE SEQUENCE [LARGE SCALE GENOMIC DNA]</scope>
    <source>
        <strain evidence="4">ATCC BAA-488 / DSM 13995 / JCM 10881 / RKU-1</strain>
    </source>
</reference>
<organism evidence="3 4">
    <name type="scientific">Thermotoga petrophila (strain ATCC BAA-488 / DSM 13995 / JCM 10881 / RKU-1)</name>
    <dbReference type="NCBI Taxonomy" id="390874"/>
    <lineage>
        <taxon>Bacteria</taxon>
        <taxon>Thermotogati</taxon>
        <taxon>Thermotogota</taxon>
        <taxon>Thermotogae</taxon>
        <taxon>Thermotogales</taxon>
        <taxon>Thermotogaceae</taxon>
        <taxon>Thermotoga</taxon>
    </lineage>
</organism>
<dbReference type="CDD" id="cd06259">
    <property type="entry name" value="YdcF-like"/>
    <property type="match status" value="1"/>
</dbReference>
<name>A5ILR0_THEP1</name>
<dbReference type="Pfam" id="PF02698">
    <property type="entry name" value="DUF218"/>
    <property type="match status" value="1"/>
</dbReference>
<keyword evidence="1" id="KW-0812">Transmembrane</keyword>
<dbReference type="STRING" id="390874.Tpet_1119"/>
<dbReference type="GO" id="GO:0000270">
    <property type="term" value="P:peptidoglycan metabolic process"/>
    <property type="evidence" value="ECO:0007669"/>
    <property type="project" value="TreeGrafter"/>
</dbReference>
<keyword evidence="1" id="KW-1133">Transmembrane helix</keyword>
<dbReference type="HOGENOM" id="CLU_053514_3_0_0"/>
<evidence type="ECO:0000259" key="2">
    <source>
        <dbReference type="Pfam" id="PF02698"/>
    </source>
</evidence>
<evidence type="ECO:0000313" key="4">
    <source>
        <dbReference type="Proteomes" id="UP000006558"/>
    </source>
</evidence>
<sequence>MFLQKIIGAFLVTPGLFILLLIVGSFFFKKARWFLLALAVTAYLFSSYVGEFLFLWSLEKNLDVPATLPNDAVIVVLGGGVERNTKAGDNLSDATLRRLLTGVQIYQKTKMPILVTGGSLTGLRPEAMIMKDYLVSLGVPEEKITVEDRSRNTYENAFFTREKIGDVPIILVTDSIHMRRAVSTFKSFFQSVTPYPAGFYFGDPEFVDFLPNATSFYLNSRAIYEWIGLVWYNFRWR</sequence>
<feature type="transmembrane region" description="Helical" evidence="1">
    <location>
        <begin position="6"/>
        <end position="28"/>
    </location>
</feature>
<dbReference type="GO" id="GO:0043164">
    <property type="term" value="P:Gram-negative-bacterium-type cell wall biogenesis"/>
    <property type="evidence" value="ECO:0007669"/>
    <property type="project" value="TreeGrafter"/>
</dbReference>
<dbReference type="RefSeq" id="WP_011943651.1">
    <property type="nucleotide sequence ID" value="NC_009486.1"/>
</dbReference>
<reference evidence="4" key="1">
    <citation type="submission" date="2007-05" db="EMBL/GenBank/DDBJ databases">
        <title>Complete sequence of Thermotoga petrophila RKU-1.</title>
        <authorList>
            <consortium name="US DOE Joint Genome Institute"/>
            <person name="Copeland A."/>
            <person name="Lucas S."/>
            <person name="Lapidus A."/>
            <person name="Barry K."/>
            <person name="Glavina del Rio T."/>
            <person name="Dalin E."/>
            <person name="Tice H."/>
            <person name="Pitluck S."/>
            <person name="Sims D."/>
            <person name="Brettin T."/>
            <person name="Bruce D."/>
            <person name="Detter J.C."/>
            <person name="Han C."/>
            <person name="Tapia R."/>
            <person name="Schmutz J."/>
            <person name="Larimer F."/>
            <person name="Land M."/>
            <person name="Hauser L."/>
            <person name="Kyrpides N."/>
            <person name="Mikhailova N."/>
            <person name="Nelson K."/>
            <person name="Gogarten J.P."/>
            <person name="Noll K."/>
            <person name="Richardson P."/>
        </authorList>
    </citation>
    <scope>NUCLEOTIDE SEQUENCE [LARGE SCALE GENOMIC DNA]</scope>
    <source>
        <strain evidence="4">ATCC BAA-488 / DSM 13995 / JCM 10881 / RKU-1</strain>
    </source>
</reference>
<protein>
    <recommendedName>
        <fullName evidence="2">DUF218 domain-containing protein</fullName>
    </recommendedName>
</protein>
<dbReference type="InterPro" id="IPR014729">
    <property type="entry name" value="Rossmann-like_a/b/a_fold"/>
</dbReference>
<dbReference type="Proteomes" id="UP000006558">
    <property type="component" value="Chromosome"/>
</dbReference>
<dbReference type="InterPro" id="IPR003848">
    <property type="entry name" value="DUF218"/>
</dbReference>
<dbReference type="AlphaFoldDB" id="A5ILR0"/>
<proteinExistence type="predicted"/>